<feature type="region of interest" description="Disordered" evidence="1">
    <location>
        <begin position="47"/>
        <end position="87"/>
    </location>
</feature>
<evidence type="ECO:0000313" key="2">
    <source>
        <dbReference type="EMBL" id="KAK9730798.1"/>
    </source>
</evidence>
<evidence type="ECO:0000313" key="3">
    <source>
        <dbReference type="Proteomes" id="UP001458880"/>
    </source>
</evidence>
<dbReference type="Proteomes" id="UP001458880">
    <property type="component" value="Unassembled WGS sequence"/>
</dbReference>
<gene>
    <name evidence="2" type="ORF">QE152_g14225</name>
</gene>
<proteinExistence type="predicted"/>
<keyword evidence="3" id="KW-1185">Reference proteome</keyword>
<sequence length="110" mass="12954">MWKVLNKRIHNSVNQDNITTRVAKTLVKSSIPLFEYELQPRTPLSTVSSVCSSEKTESRTVQNKRKIPKSQEEPEATVQRKQSQEQYKIRERFQKAKKNRKPCINFFENS</sequence>
<comment type="caution">
    <text evidence="2">The sequence shown here is derived from an EMBL/GenBank/DDBJ whole genome shotgun (WGS) entry which is preliminary data.</text>
</comment>
<name>A0AAW1LA20_POPJA</name>
<accession>A0AAW1LA20</accession>
<reference evidence="2 3" key="1">
    <citation type="journal article" date="2024" name="BMC Genomics">
        <title>De novo assembly and annotation of Popillia japonica's genome with initial clues to its potential as an invasive pest.</title>
        <authorList>
            <person name="Cucini C."/>
            <person name="Boschi S."/>
            <person name="Funari R."/>
            <person name="Cardaioli E."/>
            <person name="Iannotti N."/>
            <person name="Marturano G."/>
            <person name="Paoli F."/>
            <person name="Bruttini M."/>
            <person name="Carapelli A."/>
            <person name="Frati F."/>
            <person name="Nardi F."/>
        </authorList>
    </citation>
    <scope>NUCLEOTIDE SEQUENCE [LARGE SCALE GENOMIC DNA]</scope>
    <source>
        <strain evidence="2">DMR45628</strain>
    </source>
</reference>
<evidence type="ECO:0000256" key="1">
    <source>
        <dbReference type="SAM" id="MobiDB-lite"/>
    </source>
</evidence>
<dbReference type="AlphaFoldDB" id="A0AAW1LA20"/>
<dbReference type="EMBL" id="JASPKY010000142">
    <property type="protein sequence ID" value="KAK9730798.1"/>
    <property type="molecule type" value="Genomic_DNA"/>
</dbReference>
<protein>
    <submittedName>
        <fullName evidence="2">Uncharacterized protein</fullName>
    </submittedName>
</protein>
<organism evidence="2 3">
    <name type="scientific">Popillia japonica</name>
    <name type="common">Japanese beetle</name>
    <dbReference type="NCBI Taxonomy" id="7064"/>
    <lineage>
        <taxon>Eukaryota</taxon>
        <taxon>Metazoa</taxon>
        <taxon>Ecdysozoa</taxon>
        <taxon>Arthropoda</taxon>
        <taxon>Hexapoda</taxon>
        <taxon>Insecta</taxon>
        <taxon>Pterygota</taxon>
        <taxon>Neoptera</taxon>
        <taxon>Endopterygota</taxon>
        <taxon>Coleoptera</taxon>
        <taxon>Polyphaga</taxon>
        <taxon>Scarabaeiformia</taxon>
        <taxon>Scarabaeidae</taxon>
        <taxon>Rutelinae</taxon>
        <taxon>Popillia</taxon>
    </lineage>
</organism>